<sequence length="216" mass="24896">MIRRNKVKSSTKVSVNRNSKKSIESSSSSLSTLHILSYAEYFFTLLFTHSTGRSKRVSSRVLSAAEKYKLTAERPENIATKPSTYVAAHFGNFYDLRDNAGRTCRDNRRRNFLGAERTIATNGDRRRRSEFTRQMVRKLERASDIEDYARQVSALLKETVEPPNFRLDPFLSENSIPNGSRRIPDYPLWYKEPHDIPLVFSNSTAQLDTNSRDEVH</sequence>
<dbReference type="AlphaFoldDB" id="A0A6P3Y5B8"/>
<evidence type="ECO:0000256" key="1">
    <source>
        <dbReference type="SAM" id="MobiDB-lite"/>
    </source>
</evidence>
<proteinExistence type="predicted"/>
<feature type="region of interest" description="Disordered" evidence="1">
    <location>
        <begin position="1"/>
        <end position="21"/>
    </location>
</feature>
<organism evidence="2 3">
    <name type="scientific">Dinoponera quadriceps</name>
    <name type="common">South American ant</name>
    <dbReference type="NCBI Taxonomy" id="609295"/>
    <lineage>
        <taxon>Eukaryota</taxon>
        <taxon>Metazoa</taxon>
        <taxon>Ecdysozoa</taxon>
        <taxon>Arthropoda</taxon>
        <taxon>Hexapoda</taxon>
        <taxon>Insecta</taxon>
        <taxon>Pterygota</taxon>
        <taxon>Neoptera</taxon>
        <taxon>Endopterygota</taxon>
        <taxon>Hymenoptera</taxon>
        <taxon>Apocrita</taxon>
        <taxon>Aculeata</taxon>
        <taxon>Formicoidea</taxon>
        <taxon>Formicidae</taxon>
        <taxon>Ponerinae</taxon>
        <taxon>Ponerini</taxon>
        <taxon>Dinoponera</taxon>
    </lineage>
</organism>
<evidence type="ECO:0000313" key="2">
    <source>
        <dbReference type="Proteomes" id="UP000515204"/>
    </source>
</evidence>
<keyword evidence="2" id="KW-1185">Reference proteome</keyword>
<dbReference type="RefSeq" id="XP_014486070.1">
    <property type="nucleotide sequence ID" value="XM_014630584.1"/>
</dbReference>
<accession>A0A6P3Y5B8</accession>
<protein>
    <submittedName>
        <fullName evidence="3">Uncharacterized protein LOC106750319</fullName>
    </submittedName>
</protein>
<gene>
    <name evidence="3" type="primary">LOC106750319</name>
</gene>
<reference evidence="3" key="1">
    <citation type="submission" date="2025-08" db="UniProtKB">
        <authorList>
            <consortium name="RefSeq"/>
        </authorList>
    </citation>
    <scope>IDENTIFICATION</scope>
</reference>
<dbReference type="KEGG" id="dqu:106750319"/>
<dbReference type="GeneID" id="106750319"/>
<name>A0A6P3Y5B8_DINQU</name>
<dbReference type="Proteomes" id="UP000515204">
    <property type="component" value="Unplaced"/>
</dbReference>
<evidence type="ECO:0000313" key="3">
    <source>
        <dbReference type="RefSeq" id="XP_014486070.1"/>
    </source>
</evidence>
<dbReference type="OrthoDB" id="7700818at2759"/>